<evidence type="ECO:0000256" key="3">
    <source>
        <dbReference type="ARBA" id="ARBA00023110"/>
    </source>
</evidence>
<sequence>MKRTVGLLSLSIFLTACGGADNNNTENNEINESNSNEETASEAEEAEEEEEENLEEASIEMPQMDGDLADHPRAVLETSLGDIEIVFFPEQAPLAVENFFTLAEDDYYDGIIFHRVIEDFMIQGGDPTGTGTGGESAFGEPFEDEFDESLAHFQGAVSMANSGPNTNGSQFFIVHADQDQLSEEMFEGSGFSEERVQYYLEAGGTPHLDGGHTVFGHVVSGMDTVDEIASVETEGADMPQEDVIIENVEILEPFEG</sequence>
<accession>A0ABV9NU84</accession>
<comment type="caution">
    <text evidence="8">The sequence shown here is derived from an EMBL/GenBank/DDBJ whole genome shotgun (WGS) entry which is preliminary data.</text>
</comment>
<dbReference type="RefSeq" id="WP_377908332.1">
    <property type="nucleotide sequence ID" value="NZ_JBHSGK010000003.1"/>
</dbReference>
<dbReference type="PANTHER" id="PTHR45625">
    <property type="entry name" value="PEPTIDYL-PROLYL CIS-TRANS ISOMERASE-RELATED"/>
    <property type="match status" value="1"/>
</dbReference>
<evidence type="ECO:0000256" key="1">
    <source>
        <dbReference type="ARBA" id="ARBA00000971"/>
    </source>
</evidence>
<organism evidence="8 9">
    <name type="scientific">Bacillus daqingensis</name>
    <dbReference type="NCBI Taxonomy" id="872396"/>
    <lineage>
        <taxon>Bacteria</taxon>
        <taxon>Bacillati</taxon>
        <taxon>Bacillota</taxon>
        <taxon>Bacilli</taxon>
        <taxon>Bacillales</taxon>
        <taxon>Bacillaceae</taxon>
        <taxon>Bacillus</taxon>
    </lineage>
</organism>
<gene>
    <name evidence="8" type="ORF">ACFO4L_03850</name>
</gene>
<keyword evidence="3 5" id="KW-0697">Rotamase</keyword>
<dbReference type="InterPro" id="IPR029000">
    <property type="entry name" value="Cyclophilin-like_dom_sf"/>
</dbReference>
<reference evidence="9" key="1">
    <citation type="journal article" date="2019" name="Int. J. Syst. Evol. Microbiol.">
        <title>The Global Catalogue of Microorganisms (GCM) 10K type strain sequencing project: providing services to taxonomists for standard genome sequencing and annotation.</title>
        <authorList>
            <consortium name="The Broad Institute Genomics Platform"/>
            <consortium name="The Broad Institute Genome Sequencing Center for Infectious Disease"/>
            <person name="Wu L."/>
            <person name="Ma J."/>
        </authorList>
    </citation>
    <scope>NUCLEOTIDE SEQUENCE [LARGE SCALE GENOMIC DNA]</scope>
    <source>
        <strain evidence="9">JCM 12165</strain>
    </source>
</reference>
<evidence type="ECO:0000256" key="2">
    <source>
        <dbReference type="ARBA" id="ARBA00002388"/>
    </source>
</evidence>
<feature type="region of interest" description="Disordered" evidence="6">
    <location>
        <begin position="21"/>
        <end position="57"/>
    </location>
</feature>
<feature type="compositionally biased region" description="Acidic residues" evidence="6">
    <location>
        <begin position="39"/>
        <end position="57"/>
    </location>
</feature>
<dbReference type="PRINTS" id="PR00153">
    <property type="entry name" value="CSAPPISMRASE"/>
</dbReference>
<evidence type="ECO:0000313" key="9">
    <source>
        <dbReference type="Proteomes" id="UP001595896"/>
    </source>
</evidence>
<dbReference type="SUPFAM" id="SSF50891">
    <property type="entry name" value="Cyclophilin-like"/>
    <property type="match status" value="1"/>
</dbReference>
<evidence type="ECO:0000313" key="8">
    <source>
        <dbReference type="EMBL" id="MFC4735712.1"/>
    </source>
</evidence>
<protein>
    <recommendedName>
        <fullName evidence="5">Peptidyl-prolyl cis-trans isomerase</fullName>
        <shortName evidence="5">PPIase</shortName>
        <ecNumber evidence="5">5.2.1.8</ecNumber>
    </recommendedName>
</protein>
<evidence type="ECO:0000259" key="7">
    <source>
        <dbReference type="PROSITE" id="PS50072"/>
    </source>
</evidence>
<dbReference type="Pfam" id="PF00160">
    <property type="entry name" value="Pro_isomerase"/>
    <property type="match status" value="1"/>
</dbReference>
<dbReference type="PROSITE" id="PS51257">
    <property type="entry name" value="PROKAR_LIPOPROTEIN"/>
    <property type="match status" value="1"/>
</dbReference>
<dbReference type="EMBL" id="JBHSGK010000003">
    <property type="protein sequence ID" value="MFC4735712.1"/>
    <property type="molecule type" value="Genomic_DNA"/>
</dbReference>
<comment type="function">
    <text evidence="2 5">PPIases accelerate the folding of proteins. It catalyzes the cis-trans isomerization of proline imidic peptide bonds in oligopeptides.</text>
</comment>
<proteinExistence type="inferred from homology"/>
<evidence type="ECO:0000256" key="6">
    <source>
        <dbReference type="SAM" id="MobiDB-lite"/>
    </source>
</evidence>
<evidence type="ECO:0000256" key="4">
    <source>
        <dbReference type="ARBA" id="ARBA00023235"/>
    </source>
</evidence>
<keyword evidence="9" id="KW-1185">Reference proteome</keyword>
<evidence type="ECO:0000256" key="5">
    <source>
        <dbReference type="RuleBase" id="RU363019"/>
    </source>
</evidence>
<dbReference type="PROSITE" id="PS50072">
    <property type="entry name" value="CSA_PPIASE_2"/>
    <property type="match status" value="1"/>
</dbReference>
<dbReference type="Proteomes" id="UP001595896">
    <property type="component" value="Unassembled WGS sequence"/>
</dbReference>
<feature type="compositionally biased region" description="Low complexity" evidence="6">
    <location>
        <begin position="22"/>
        <end position="38"/>
    </location>
</feature>
<keyword evidence="4 5" id="KW-0413">Isomerase</keyword>
<dbReference type="InterPro" id="IPR002130">
    <property type="entry name" value="Cyclophilin-type_PPIase_dom"/>
</dbReference>
<feature type="domain" description="PPIase cyclophilin-type" evidence="7">
    <location>
        <begin position="77"/>
        <end position="250"/>
    </location>
</feature>
<name>A0ABV9NU84_9BACI</name>
<dbReference type="GO" id="GO:0003755">
    <property type="term" value="F:peptidyl-prolyl cis-trans isomerase activity"/>
    <property type="evidence" value="ECO:0007669"/>
    <property type="project" value="UniProtKB-EC"/>
</dbReference>
<dbReference type="EC" id="5.2.1.8" evidence="5"/>
<dbReference type="PANTHER" id="PTHR45625:SF4">
    <property type="entry name" value="PEPTIDYLPROLYL ISOMERASE DOMAIN AND WD REPEAT-CONTAINING PROTEIN 1"/>
    <property type="match status" value="1"/>
</dbReference>
<dbReference type="Gene3D" id="2.40.100.10">
    <property type="entry name" value="Cyclophilin-like"/>
    <property type="match status" value="1"/>
</dbReference>
<dbReference type="InterPro" id="IPR044666">
    <property type="entry name" value="Cyclophilin_A-like"/>
</dbReference>
<comment type="catalytic activity">
    <reaction evidence="1 5">
        <text>[protein]-peptidylproline (omega=180) = [protein]-peptidylproline (omega=0)</text>
        <dbReference type="Rhea" id="RHEA:16237"/>
        <dbReference type="Rhea" id="RHEA-COMP:10747"/>
        <dbReference type="Rhea" id="RHEA-COMP:10748"/>
        <dbReference type="ChEBI" id="CHEBI:83833"/>
        <dbReference type="ChEBI" id="CHEBI:83834"/>
        <dbReference type="EC" id="5.2.1.8"/>
    </reaction>
</comment>
<dbReference type="CDD" id="cd00317">
    <property type="entry name" value="cyclophilin"/>
    <property type="match status" value="1"/>
</dbReference>
<comment type="similarity">
    <text evidence="5">Belongs to the cyclophilin-type PPIase family.</text>
</comment>